<feature type="repeat" description="WD" evidence="1">
    <location>
        <begin position="550"/>
        <end position="583"/>
    </location>
</feature>
<dbReference type="Pfam" id="PF00656">
    <property type="entry name" value="Peptidase_C14"/>
    <property type="match status" value="1"/>
</dbReference>
<keyword evidence="1" id="KW-0853">WD repeat</keyword>
<dbReference type="InterPro" id="IPR015943">
    <property type="entry name" value="WD40/YVTN_repeat-like_dom_sf"/>
</dbReference>
<dbReference type="SMART" id="SM00320">
    <property type="entry name" value="WD40"/>
    <property type="match status" value="3"/>
</dbReference>
<dbReference type="EMBL" id="JACHXU010000001">
    <property type="protein sequence ID" value="MBB3204444.1"/>
    <property type="molecule type" value="Genomic_DNA"/>
</dbReference>
<dbReference type="PROSITE" id="PS50294">
    <property type="entry name" value="WD_REPEATS_REGION"/>
    <property type="match status" value="1"/>
</dbReference>
<evidence type="ECO:0000313" key="4">
    <source>
        <dbReference type="Proteomes" id="UP000536179"/>
    </source>
</evidence>
<feature type="domain" description="Peptidase C14 caspase" evidence="2">
    <location>
        <begin position="925"/>
        <end position="1151"/>
    </location>
</feature>
<dbReference type="InterPro" id="IPR011047">
    <property type="entry name" value="Quinoprotein_ADH-like_sf"/>
</dbReference>
<accession>A0A7W5H3L3</accession>
<evidence type="ECO:0000259" key="2">
    <source>
        <dbReference type="Pfam" id="PF00656"/>
    </source>
</evidence>
<proteinExistence type="predicted"/>
<protein>
    <submittedName>
        <fullName evidence="3">WD40 repeat protein</fullName>
    </submittedName>
</protein>
<dbReference type="InterPro" id="IPR001680">
    <property type="entry name" value="WD40_rpt"/>
</dbReference>
<name>A0A7W5H3L3_9BACT</name>
<dbReference type="Pfam" id="PF00400">
    <property type="entry name" value="WD40"/>
    <property type="match status" value="3"/>
</dbReference>
<dbReference type="RefSeq" id="WP_184300505.1">
    <property type="nucleotide sequence ID" value="NZ_JACHXU010000001.1"/>
</dbReference>
<dbReference type="Proteomes" id="UP000536179">
    <property type="component" value="Unassembled WGS sequence"/>
</dbReference>
<dbReference type="Gene3D" id="2.130.10.10">
    <property type="entry name" value="YVTN repeat-like/Quinoprotein amine dehydrogenase"/>
    <property type="match status" value="3"/>
</dbReference>
<evidence type="ECO:0000313" key="3">
    <source>
        <dbReference type="EMBL" id="MBB3204444.1"/>
    </source>
</evidence>
<sequence>MSRSIHHVRNVKCVCQFLTAFVILGQVVISAGPVRAQTPPPRVVLDTGGPAGQIRQLQFSSDSQRLYAAGLDKSVHVYEVGWNRGDNKPLELTRVPSMYWEQARGNRGSIYSLAVHARLPEMVVGGVGARQQTGDIAVFDLARGAVSGCLPSPLERTAEAEAKQIGTLGHRYSVMSLDYSPDGNQIISRDERGGMFLWQRGQGGGLSPTRLRPPNRQASRFAPLAVFTDDQNVVYSRQDPDGRVRLITRSLRTGNEATFTEDYHGRVAALTRDHRGVHWASADGLGNVYLSDLRDPANRHRVSAALPHITAIAMGGAKTFAVLSNEYIDGRAGKSIVELFDLESRQRLDALTVSTTENSLALAISPDGRYLAVSKEDPREIHLFPMAGDQNEPISRPLTGQPPITTGANVLSTNQVALSPDGTQLGFGRSEGLITSVLDLKHGEIRNDQPPRDDWTFPVIDPPGWQVIRIDRPTTQLRVIDPQGRNWLIRLDPAFQGTYSSHCFLFSPDRDEPVGIAVGTENVNSIFVYGFSGNVPASSDALAPSMVRWFRDHTGTITSLIPSIDGRTLFSGSHDQTIKMWRIAGLFSGAMDGEFEQASFWGCDFEIVNGDVVVRRVDPEGIAFARSLRDGDRITRIQGYDRRDLNTILDAQAGTASANEILRTLGQVSVLRQNLIYAESIGADGQTETKRFIIRPSWEPFLTAFANEFGQWAIWHPSGFFNASAAEGGGLFEWMILRGADQPPRMVEGGFLAKEFERPETIQKLISGVSIVDAVAGGPPVDGHLASVIDSTPDVTILLPEIGRTLSAETPNTITARIDFGSANPQAYDIRANIDAVRLPDPNIEQLPNNQILCTWNVSSSGRLNQIEVIAKERGGALASLYASDVAYRRGDTDPETPYQLHLLSLASENYSGPLANQRNGFGRLEFPIDDVDAIIKTLRDKQLAGLGRYKLGNVRELHDNEITTQSVADEIRNLNDQLRGTGGRQILIVYLSGHGTTIDGEYHYVTTTSRSAEEAELRRSSLPWSLLDKAGEPGTEVIYMIDTCHSGSVVDAKSSIRDPLQSGGVVIAAASGRESAKELAPLEHGCFTFSVLAALDGDADGVHQSRRGSAGEGQVSQGADGVVDLEELATFVRDFVGQLTAGEQKPTVSPLRLAETSRLELVRTAK</sequence>
<comment type="caution">
    <text evidence="3">The sequence shown here is derived from an EMBL/GenBank/DDBJ whole genome shotgun (WGS) entry which is preliminary data.</text>
</comment>
<dbReference type="AlphaFoldDB" id="A0A7W5H3L3"/>
<dbReference type="PROSITE" id="PS50082">
    <property type="entry name" value="WD_REPEATS_2"/>
    <property type="match status" value="2"/>
</dbReference>
<dbReference type="GO" id="GO:0004197">
    <property type="term" value="F:cysteine-type endopeptidase activity"/>
    <property type="evidence" value="ECO:0007669"/>
    <property type="project" value="InterPro"/>
</dbReference>
<dbReference type="PANTHER" id="PTHR19879">
    <property type="entry name" value="TRANSCRIPTION INITIATION FACTOR TFIID"/>
    <property type="match status" value="1"/>
</dbReference>
<feature type="repeat" description="WD" evidence="1">
    <location>
        <begin position="167"/>
        <end position="199"/>
    </location>
</feature>
<dbReference type="Gene3D" id="3.40.50.1460">
    <property type="match status" value="1"/>
</dbReference>
<gene>
    <name evidence="3" type="ORF">FHS27_000208</name>
</gene>
<organism evidence="3 4">
    <name type="scientific">Aporhodopirellula rubra</name>
    <dbReference type="NCBI Taxonomy" id="980271"/>
    <lineage>
        <taxon>Bacteria</taxon>
        <taxon>Pseudomonadati</taxon>
        <taxon>Planctomycetota</taxon>
        <taxon>Planctomycetia</taxon>
        <taxon>Pirellulales</taxon>
        <taxon>Pirellulaceae</taxon>
        <taxon>Aporhodopirellula</taxon>
    </lineage>
</organism>
<dbReference type="InterPro" id="IPR036034">
    <property type="entry name" value="PDZ_sf"/>
</dbReference>
<evidence type="ECO:0000256" key="1">
    <source>
        <dbReference type="PROSITE-ProRule" id="PRU00221"/>
    </source>
</evidence>
<reference evidence="3 4" key="1">
    <citation type="submission" date="2020-08" db="EMBL/GenBank/DDBJ databases">
        <title>Genomic Encyclopedia of Type Strains, Phase III (KMG-III): the genomes of soil and plant-associated and newly described type strains.</title>
        <authorList>
            <person name="Whitman W."/>
        </authorList>
    </citation>
    <scope>NUCLEOTIDE SEQUENCE [LARGE SCALE GENOMIC DNA]</scope>
    <source>
        <strain evidence="3 4">CECT 8075</strain>
    </source>
</reference>
<keyword evidence="4" id="KW-1185">Reference proteome</keyword>
<dbReference type="SUPFAM" id="SSF50998">
    <property type="entry name" value="Quinoprotein alcohol dehydrogenase-like"/>
    <property type="match status" value="1"/>
</dbReference>
<dbReference type="SUPFAM" id="SSF50156">
    <property type="entry name" value="PDZ domain-like"/>
    <property type="match status" value="1"/>
</dbReference>
<dbReference type="InterPro" id="IPR011600">
    <property type="entry name" value="Pept_C14_caspase"/>
</dbReference>
<dbReference type="GO" id="GO:0006508">
    <property type="term" value="P:proteolysis"/>
    <property type="evidence" value="ECO:0007669"/>
    <property type="project" value="InterPro"/>
</dbReference>
<dbReference type="PANTHER" id="PTHR19879:SF9">
    <property type="entry name" value="TRANSCRIPTION INITIATION FACTOR TFIID SUBUNIT 5"/>
    <property type="match status" value="1"/>
</dbReference>